<evidence type="ECO:0000313" key="3">
    <source>
        <dbReference type="Proteomes" id="UP000247099"/>
    </source>
</evidence>
<comment type="caution">
    <text evidence="2">The sequence shown here is derived from an EMBL/GenBank/DDBJ whole genome shotgun (WGS) entry which is preliminary data.</text>
</comment>
<accession>A0A317ZKP7</accession>
<feature type="region of interest" description="Disordered" evidence="1">
    <location>
        <begin position="1"/>
        <end position="23"/>
    </location>
</feature>
<dbReference type="NCBIfam" id="NF040466">
    <property type="entry name" value="ydjY_domain"/>
    <property type="match status" value="1"/>
</dbReference>
<proteinExistence type="predicted"/>
<protein>
    <submittedName>
        <fullName evidence="2">Uncharacterized protein</fullName>
    </submittedName>
</protein>
<reference evidence="2 3" key="1">
    <citation type="submission" date="2018-05" db="EMBL/GenBank/DDBJ databases">
        <title>Coraliomargarita sinensis sp. nov., isolated from a marine solar saltern.</title>
        <authorList>
            <person name="Zhou L.Y."/>
        </authorList>
    </citation>
    <scope>NUCLEOTIDE SEQUENCE [LARGE SCALE GENOMIC DNA]</scope>
    <source>
        <strain evidence="2 3">WN38</strain>
    </source>
</reference>
<dbReference type="Proteomes" id="UP000247099">
    <property type="component" value="Unassembled WGS sequence"/>
</dbReference>
<dbReference type="InParanoid" id="A0A317ZKP7"/>
<evidence type="ECO:0000313" key="2">
    <source>
        <dbReference type="EMBL" id="PXA04389.1"/>
    </source>
</evidence>
<dbReference type="AlphaFoldDB" id="A0A317ZKP7"/>
<name>A0A317ZKP7_9BACT</name>
<dbReference type="InterPro" id="IPR047750">
    <property type="entry name" value="YdjY-like"/>
</dbReference>
<sequence>MMTGASLPAKEAASGKGEGQFPQGDLRVTETELKFPGLVIDRETQEIRMDATVCLDSGILEYVVCRKGTFEHESIFVTEVKAEILHTALLLVGLEPFPMTGGLKETWWRSARKAEKSLLRIDVEWAIGDSVVRENIANMFRRNTGNSEASADGERGGFREDVPEGVSSAWVFTGSKLRMLDNGERHYTADSVGTVVGIWANQNSVIQYGKKTLNPYRGKNQGMAVNEYYVPELGTKVQLVFSKYTPFDAE</sequence>
<evidence type="ECO:0000256" key="1">
    <source>
        <dbReference type="SAM" id="MobiDB-lite"/>
    </source>
</evidence>
<dbReference type="EMBL" id="QHJQ01000004">
    <property type="protein sequence ID" value="PXA04389.1"/>
    <property type="molecule type" value="Genomic_DNA"/>
</dbReference>
<keyword evidence="3" id="KW-1185">Reference proteome</keyword>
<gene>
    <name evidence="2" type="ORF">DDZ13_07605</name>
</gene>
<organism evidence="2 3">
    <name type="scientific">Coraliomargarita sinensis</name>
    <dbReference type="NCBI Taxonomy" id="2174842"/>
    <lineage>
        <taxon>Bacteria</taxon>
        <taxon>Pseudomonadati</taxon>
        <taxon>Verrucomicrobiota</taxon>
        <taxon>Opitutia</taxon>
        <taxon>Puniceicoccales</taxon>
        <taxon>Coraliomargaritaceae</taxon>
        <taxon>Coraliomargarita</taxon>
    </lineage>
</organism>